<name>A0A0X3PLA4_SCHSO</name>
<protein>
    <submittedName>
        <fullName evidence="2">Uncharacterized protein</fullName>
    </submittedName>
</protein>
<reference evidence="2" key="1">
    <citation type="submission" date="2016-01" db="EMBL/GenBank/DDBJ databases">
        <title>Reference transcriptome for the parasite Schistocephalus solidus: insights into the molecular evolution of parasitism.</title>
        <authorList>
            <person name="Hebert F.O."/>
            <person name="Grambauer S."/>
            <person name="Barber I."/>
            <person name="Landry C.R."/>
            <person name="Aubin-Horth N."/>
        </authorList>
    </citation>
    <scope>NUCLEOTIDE SEQUENCE</scope>
</reference>
<keyword evidence="1" id="KW-1133">Transmembrane helix</keyword>
<feature type="transmembrane region" description="Helical" evidence="1">
    <location>
        <begin position="95"/>
        <end position="117"/>
    </location>
</feature>
<organism evidence="2">
    <name type="scientific">Schistocephalus solidus</name>
    <name type="common">Tapeworm</name>
    <dbReference type="NCBI Taxonomy" id="70667"/>
    <lineage>
        <taxon>Eukaryota</taxon>
        <taxon>Metazoa</taxon>
        <taxon>Spiralia</taxon>
        <taxon>Lophotrochozoa</taxon>
        <taxon>Platyhelminthes</taxon>
        <taxon>Cestoda</taxon>
        <taxon>Eucestoda</taxon>
        <taxon>Diphyllobothriidea</taxon>
        <taxon>Diphyllobothriidae</taxon>
        <taxon>Schistocephalus</taxon>
    </lineage>
</organism>
<sequence length="122" mass="14716">MKSHAILCYKNECIFYNWAVNLNYFGTNIYMRMHHSQAALKQNTELIFLQNLILFSIYIKQQKITICILRLQICIAFTNTLSTNQYNMWCHMPRIWIFINRFVTGNLFLLFSFHYLLKHPVL</sequence>
<dbReference type="AlphaFoldDB" id="A0A0X3PLA4"/>
<accession>A0A0X3PLA4</accession>
<keyword evidence="1" id="KW-0472">Membrane</keyword>
<evidence type="ECO:0000256" key="1">
    <source>
        <dbReference type="SAM" id="Phobius"/>
    </source>
</evidence>
<dbReference type="EMBL" id="GEEE01011135">
    <property type="protein sequence ID" value="JAP52090.1"/>
    <property type="molecule type" value="Transcribed_RNA"/>
</dbReference>
<evidence type="ECO:0000313" key="2">
    <source>
        <dbReference type="EMBL" id="JAP52090.1"/>
    </source>
</evidence>
<dbReference type="EMBL" id="GEEE01011585">
    <property type="protein sequence ID" value="JAP51640.1"/>
    <property type="molecule type" value="Transcribed_RNA"/>
</dbReference>
<gene>
    <name evidence="2" type="ORF">TR125119</name>
</gene>
<dbReference type="EMBL" id="GEEE01010535">
    <property type="protein sequence ID" value="JAP52690.1"/>
    <property type="molecule type" value="Transcribed_RNA"/>
</dbReference>
<keyword evidence="1" id="KW-0812">Transmembrane</keyword>
<proteinExistence type="predicted"/>